<dbReference type="AlphaFoldDB" id="L8JQC3"/>
<proteinExistence type="predicted"/>
<evidence type="ECO:0000313" key="1">
    <source>
        <dbReference type="EMBL" id="ELR71055.1"/>
    </source>
</evidence>
<organism evidence="1 2">
    <name type="scientific">Fulvivirga imtechensis AK7</name>
    <dbReference type="NCBI Taxonomy" id="1237149"/>
    <lineage>
        <taxon>Bacteria</taxon>
        <taxon>Pseudomonadati</taxon>
        <taxon>Bacteroidota</taxon>
        <taxon>Cytophagia</taxon>
        <taxon>Cytophagales</taxon>
        <taxon>Fulvivirgaceae</taxon>
        <taxon>Fulvivirga</taxon>
    </lineage>
</organism>
<evidence type="ECO:0000313" key="2">
    <source>
        <dbReference type="Proteomes" id="UP000011135"/>
    </source>
</evidence>
<comment type="caution">
    <text evidence="1">The sequence shown here is derived from an EMBL/GenBank/DDBJ whole genome shotgun (WGS) entry which is preliminary data.</text>
</comment>
<name>L8JQC3_9BACT</name>
<keyword evidence="2" id="KW-1185">Reference proteome</keyword>
<dbReference type="Proteomes" id="UP000011135">
    <property type="component" value="Unassembled WGS sequence"/>
</dbReference>
<gene>
    <name evidence="1" type="ORF">C900_03185</name>
</gene>
<reference evidence="1 2" key="1">
    <citation type="submission" date="2012-12" db="EMBL/GenBank/DDBJ databases">
        <title>Genome assembly of Fulvivirga imtechensis AK7.</title>
        <authorList>
            <person name="Nupur N."/>
            <person name="Khatri I."/>
            <person name="Kumar R."/>
            <person name="Subramanian S."/>
            <person name="Pinnaka A."/>
        </authorList>
    </citation>
    <scope>NUCLEOTIDE SEQUENCE [LARGE SCALE GENOMIC DNA]</scope>
    <source>
        <strain evidence="1 2">AK7</strain>
    </source>
</reference>
<sequence length="44" mass="5159">MKTNLVLPFYNESYVYANKNRSAKCKHFCHILTDPVNELKISLD</sequence>
<protein>
    <submittedName>
        <fullName evidence="1">Uncharacterized protein</fullName>
    </submittedName>
</protein>
<accession>L8JQC3</accession>
<dbReference type="EMBL" id="AMZN01000046">
    <property type="protein sequence ID" value="ELR71055.1"/>
    <property type="molecule type" value="Genomic_DNA"/>
</dbReference>